<gene>
    <name evidence="2" type="ORF">GCM10023231_30320</name>
</gene>
<feature type="domain" description="N-acetyltransferase" evidence="1">
    <location>
        <begin position="30"/>
        <end position="180"/>
    </location>
</feature>
<dbReference type="SUPFAM" id="SSF55729">
    <property type="entry name" value="Acyl-CoA N-acyltransferases (Nat)"/>
    <property type="match status" value="1"/>
</dbReference>
<evidence type="ECO:0000313" key="3">
    <source>
        <dbReference type="Proteomes" id="UP001501411"/>
    </source>
</evidence>
<reference evidence="3" key="1">
    <citation type="journal article" date="2019" name="Int. J. Syst. Evol. Microbiol.">
        <title>The Global Catalogue of Microorganisms (GCM) 10K type strain sequencing project: providing services to taxonomists for standard genome sequencing and annotation.</title>
        <authorList>
            <consortium name="The Broad Institute Genomics Platform"/>
            <consortium name="The Broad Institute Genome Sequencing Center for Infectious Disease"/>
            <person name="Wu L."/>
            <person name="Ma J."/>
        </authorList>
    </citation>
    <scope>NUCLEOTIDE SEQUENCE [LARGE SCALE GENOMIC DNA]</scope>
    <source>
        <strain evidence="3">JCM 18200</strain>
    </source>
</reference>
<evidence type="ECO:0000259" key="1">
    <source>
        <dbReference type="PROSITE" id="PS51186"/>
    </source>
</evidence>
<dbReference type="EMBL" id="BAABIQ010000040">
    <property type="protein sequence ID" value="GAA4799473.1"/>
    <property type="molecule type" value="Genomic_DNA"/>
</dbReference>
<dbReference type="Proteomes" id="UP001501411">
    <property type="component" value="Unassembled WGS sequence"/>
</dbReference>
<keyword evidence="3" id="KW-1185">Reference proteome</keyword>
<name>A0ABP9BSG6_9SPHI</name>
<dbReference type="PROSITE" id="PS51186">
    <property type="entry name" value="GNAT"/>
    <property type="match status" value="1"/>
</dbReference>
<dbReference type="PANTHER" id="PTHR43072:SF60">
    <property type="entry name" value="L-2,4-DIAMINOBUTYRIC ACID ACETYLTRANSFERASE"/>
    <property type="match status" value="1"/>
</dbReference>
<evidence type="ECO:0000313" key="2">
    <source>
        <dbReference type="EMBL" id="GAA4799473.1"/>
    </source>
</evidence>
<dbReference type="Pfam" id="PF00583">
    <property type="entry name" value="Acetyltransf_1"/>
    <property type="match status" value="1"/>
</dbReference>
<dbReference type="InterPro" id="IPR000182">
    <property type="entry name" value="GNAT_dom"/>
</dbReference>
<comment type="caution">
    <text evidence="2">The sequence shown here is derived from an EMBL/GenBank/DDBJ whole genome shotgun (WGS) entry which is preliminary data.</text>
</comment>
<organism evidence="2 3">
    <name type="scientific">Olivibacter ginsenosidimutans</name>
    <dbReference type="NCBI Taxonomy" id="1176537"/>
    <lineage>
        <taxon>Bacteria</taxon>
        <taxon>Pseudomonadati</taxon>
        <taxon>Bacteroidota</taxon>
        <taxon>Sphingobacteriia</taxon>
        <taxon>Sphingobacteriales</taxon>
        <taxon>Sphingobacteriaceae</taxon>
        <taxon>Olivibacter</taxon>
    </lineage>
</organism>
<accession>A0ABP9BSG6</accession>
<dbReference type="Gene3D" id="3.40.630.30">
    <property type="match status" value="1"/>
</dbReference>
<dbReference type="CDD" id="cd04301">
    <property type="entry name" value="NAT_SF"/>
    <property type="match status" value="1"/>
</dbReference>
<dbReference type="PANTHER" id="PTHR43072">
    <property type="entry name" value="N-ACETYLTRANSFERASE"/>
    <property type="match status" value="1"/>
</dbReference>
<proteinExistence type="predicted"/>
<sequence length="180" mass="20568">MVFSPYDNGVKAFKNYVCVNVITAKTIIQMKIRQATMADLAALATVFADYRSISGLAHNLEDGRTFLKERLEKKDSVIFIAIIDDEIVGFTLLFPFFTPAGIKEIWLLNDIYIADEYRHQGVAQSLLSEAVFFSKKTNKSKVYLATKADNVNSQTLFEKFGFRRTNYVNYEFITENNTQD</sequence>
<dbReference type="InterPro" id="IPR016181">
    <property type="entry name" value="Acyl_CoA_acyltransferase"/>
</dbReference>
<protein>
    <submittedName>
        <fullName evidence="2">GNAT family N-acetyltransferase</fullName>
    </submittedName>
</protein>